<keyword evidence="6" id="KW-0378">Hydrolase</keyword>
<comment type="cofactor">
    <cofactor evidence="1">
        <name>Mg(2+)</name>
        <dbReference type="ChEBI" id="CHEBI:18420"/>
    </cofactor>
</comment>
<dbReference type="EMBL" id="JAIQCJ010000625">
    <property type="protein sequence ID" value="KAJ8794992.1"/>
    <property type="molecule type" value="Genomic_DNA"/>
</dbReference>
<keyword evidence="8" id="KW-0007">Acetylation</keyword>
<sequence>MSGFSSEERAAPFTLEYRVFLSECRRPAVPPCSPAHSFLGLASPPAPAAAARARHLVPGAGRAPRAGPGGLGGPGPLISHVPLAARAAWVGVPLSHARLDLNLGQASFAENEKGQYISPFHDIPIYADKDVFHMVVEVPRWSNAKMEIATKDPLNPIKQDVKKGKLRYVANLFPYKGYIWNYGAIPQTWEDPRHNDEHTGCCGDNDPIDVCEIGSKVCARGEIIRVKVLGILAMIDEGETDWKVIAINVDDPDAANYNDINDVKRLKPGYLEATVDWFRRYKVPDGKPENQFAFNAEFKDKDFAIDIIKSTHDYWRALVTKKTDGKGISCMNTTVFESPFQCDPDAAKAIVDALPPPCESACTIPTDELLVDALWRLEQAGLFVPIWPQAASPRKQFFPPLDVRILCKVLLWISGSITRKTKEISLEYKLILLHPFRLKALDAKVVTFPSFKFIELINQILL</sequence>
<evidence type="ECO:0000313" key="10">
    <source>
        <dbReference type="Proteomes" id="UP001159641"/>
    </source>
</evidence>
<keyword evidence="10" id="KW-1185">Reference proteome</keyword>
<evidence type="ECO:0000256" key="2">
    <source>
        <dbReference type="ARBA" id="ARBA00006220"/>
    </source>
</evidence>
<comment type="subunit">
    <text evidence="3">Homodimer.</text>
</comment>
<evidence type="ECO:0000313" key="9">
    <source>
        <dbReference type="EMBL" id="KAJ8794992.1"/>
    </source>
</evidence>
<comment type="caution">
    <text evidence="9">The sequence shown here is derived from an EMBL/GenBank/DDBJ whole genome shotgun (WGS) entry which is preliminary data.</text>
</comment>
<proteinExistence type="inferred from homology"/>
<dbReference type="EC" id="3.6.1.1" evidence="4"/>
<dbReference type="Gene3D" id="3.90.80.10">
    <property type="entry name" value="Inorganic pyrophosphatase"/>
    <property type="match status" value="1"/>
</dbReference>
<dbReference type="PANTHER" id="PTHR10286">
    <property type="entry name" value="INORGANIC PYROPHOSPHATASE"/>
    <property type="match status" value="1"/>
</dbReference>
<dbReference type="PROSITE" id="PS00387">
    <property type="entry name" value="PPASE"/>
    <property type="match status" value="1"/>
</dbReference>
<comment type="similarity">
    <text evidence="2">Belongs to the PPase family.</text>
</comment>
<evidence type="ECO:0000256" key="4">
    <source>
        <dbReference type="ARBA" id="ARBA00012146"/>
    </source>
</evidence>
<dbReference type="GO" id="GO:0000287">
    <property type="term" value="F:magnesium ion binding"/>
    <property type="evidence" value="ECO:0007669"/>
    <property type="project" value="InterPro"/>
</dbReference>
<name>A0AB34HVB6_ESCRO</name>
<evidence type="ECO:0000256" key="8">
    <source>
        <dbReference type="ARBA" id="ARBA00022990"/>
    </source>
</evidence>
<evidence type="ECO:0000256" key="5">
    <source>
        <dbReference type="ARBA" id="ARBA00022723"/>
    </source>
</evidence>
<dbReference type="GO" id="GO:0006796">
    <property type="term" value="P:phosphate-containing compound metabolic process"/>
    <property type="evidence" value="ECO:0007669"/>
    <property type="project" value="InterPro"/>
</dbReference>
<dbReference type="InterPro" id="IPR008162">
    <property type="entry name" value="Pyrophosphatase"/>
</dbReference>
<dbReference type="GO" id="GO:0005737">
    <property type="term" value="C:cytoplasm"/>
    <property type="evidence" value="ECO:0007669"/>
    <property type="project" value="InterPro"/>
</dbReference>
<gene>
    <name evidence="9" type="ORF">J1605_018579</name>
</gene>
<dbReference type="SUPFAM" id="SSF50324">
    <property type="entry name" value="Inorganic pyrophosphatase"/>
    <property type="match status" value="1"/>
</dbReference>
<dbReference type="Proteomes" id="UP001159641">
    <property type="component" value="Unassembled WGS sequence"/>
</dbReference>
<dbReference type="Pfam" id="PF00719">
    <property type="entry name" value="Pyrophosphatase"/>
    <property type="match status" value="1"/>
</dbReference>
<evidence type="ECO:0000256" key="1">
    <source>
        <dbReference type="ARBA" id="ARBA00001946"/>
    </source>
</evidence>
<evidence type="ECO:0000256" key="6">
    <source>
        <dbReference type="ARBA" id="ARBA00022801"/>
    </source>
</evidence>
<evidence type="ECO:0000256" key="3">
    <source>
        <dbReference type="ARBA" id="ARBA00011738"/>
    </source>
</evidence>
<accession>A0AB34HVB6</accession>
<evidence type="ECO:0000256" key="7">
    <source>
        <dbReference type="ARBA" id="ARBA00022842"/>
    </source>
</evidence>
<dbReference type="CDD" id="cd00412">
    <property type="entry name" value="pyrophosphatase"/>
    <property type="match status" value="1"/>
</dbReference>
<dbReference type="AlphaFoldDB" id="A0AB34HVB6"/>
<keyword evidence="7" id="KW-0460">Magnesium</keyword>
<keyword evidence="5" id="KW-0479">Metal-binding</keyword>
<protein>
    <recommendedName>
        <fullName evidence="4">inorganic diphosphatase</fullName>
        <ecNumber evidence="4">3.6.1.1</ecNumber>
    </recommendedName>
</protein>
<organism evidence="9 10">
    <name type="scientific">Eschrichtius robustus</name>
    <name type="common">California gray whale</name>
    <name type="synonym">Eschrichtius gibbosus</name>
    <dbReference type="NCBI Taxonomy" id="9764"/>
    <lineage>
        <taxon>Eukaryota</taxon>
        <taxon>Metazoa</taxon>
        <taxon>Chordata</taxon>
        <taxon>Craniata</taxon>
        <taxon>Vertebrata</taxon>
        <taxon>Euteleostomi</taxon>
        <taxon>Mammalia</taxon>
        <taxon>Eutheria</taxon>
        <taxon>Laurasiatheria</taxon>
        <taxon>Artiodactyla</taxon>
        <taxon>Whippomorpha</taxon>
        <taxon>Cetacea</taxon>
        <taxon>Mysticeti</taxon>
        <taxon>Eschrichtiidae</taxon>
        <taxon>Eschrichtius</taxon>
    </lineage>
</organism>
<reference evidence="9 10" key="1">
    <citation type="submission" date="2022-11" db="EMBL/GenBank/DDBJ databases">
        <title>Whole genome sequence of Eschrichtius robustus ER-17-0199.</title>
        <authorList>
            <person name="Bruniche-Olsen A."/>
            <person name="Black A.N."/>
            <person name="Fields C.J."/>
            <person name="Walden K."/>
            <person name="Dewoody J.A."/>
        </authorList>
    </citation>
    <scope>NUCLEOTIDE SEQUENCE [LARGE SCALE GENOMIC DNA]</scope>
    <source>
        <strain evidence="9">ER-17-0199</strain>
        <tissue evidence="9">Blubber</tissue>
    </source>
</reference>
<dbReference type="InterPro" id="IPR036649">
    <property type="entry name" value="Pyrophosphatase_sf"/>
</dbReference>
<dbReference type="GO" id="GO:0004427">
    <property type="term" value="F:inorganic diphosphate phosphatase activity"/>
    <property type="evidence" value="ECO:0007669"/>
    <property type="project" value="UniProtKB-EC"/>
</dbReference>
<dbReference type="FunFam" id="3.90.80.10:FF:000005">
    <property type="entry name" value="Pyrophosphatase (inorganic) 2"/>
    <property type="match status" value="1"/>
</dbReference>